<evidence type="ECO:0000256" key="2">
    <source>
        <dbReference type="ARBA" id="ARBA00022692"/>
    </source>
</evidence>
<dbReference type="InterPro" id="IPR052337">
    <property type="entry name" value="SAT4-like"/>
</dbReference>
<evidence type="ECO:0000313" key="10">
    <source>
        <dbReference type="Proteomes" id="UP001595075"/>
    </source>
</evidence>
<feature type="domain" description="Rhodopsin" evidence="8">
    <location>
        <begin position="50"/>
        <end position="292"/>
    </location>
</feature>
<keyword evidence="2 7" id="KW-0812">Transmembrane</keyword>
<keyword evidence="4 7" id="KW-0472">Membrane</keyword>
<feature type="transmembrane region" description="Helical" evidence="7">
    <location>
        <begin position="115"/>
        <end position="133"/>
    </location>
</feature>
<evidence type="ECO:0000256" key="1">
    <source>
        <dbReference type="ARBA" id="ARBA00004141"/>
    </source>
</evidence>
<reference evidence="9 10" key="1">
    <citation type="journal article" date="2024" name="Commun. Biol.">
        <title>Comparative genomic analysis of thermophilic fungi reveals convergent evolutionary adaptations and gene losses.</title>
        <authorList>
            <person name="Steindorff A.S."/>
            <person name="Aguilar-Pontes M.V."/>
            <person name="Robinson A.J."/>
            <person name="Andreopoulos B."/>
            <person name="LaButti K."/>
            <person name="Kuo A."/>
            <person name="Mondo S."/>
            <person name="Riley R."/>
            <person name="Otillar R."/>
            <person name="Haridas S."/>
            <person name="Lipzen A."/>
            <person name="Grimwood J."/>
            <person name="Schmutz J."/>
            <person name="Clum A."/>
            <person name="Reid I.D."/>
            <person name="Moisan M.C."/>
            <person name="Butler G."/>
            <person name="Nguyen T.T.M."/>
            <person name="Dewar K."/>
            <person name="Conant G."/>
            <person name="Drula E."/>
            <person name="Henrissat B."/>
            <person name="Hansel C."/>
            <person name="Singer S."/>
            <person name="Hutchinson M.I."/>
            <person name="de Vries R.P."/>
            <person name="Natvig D.O."/>
            <person name="Powell A.J."/>
            <person name="Tsang A."/>
            <person name="Grigoriev I.V."/>
        </authorList>
    </citation>
    <scope>NUCLEOTIDE SEQUENCE [LARGE SCALE GENOMIC DNA]</scope>
    <source>
        <strain evidence="9 10">CBS 494.80</strain>
    </source>
</reference>
<evidence type="ECO:0000256" key="4">
    <source>
        <dbReference type="ARBA" id="ARBA00023136"/>
    </source>
</evidence>
<organism evidence="9 10">
    <name type="scientific">Oculimacula yallundae</name>
    <dbReference type="NCBI Taxonomy" id="86028"/>
    <lineage>
        <taxon>Eukaryota</taxon>
        <taxon>Fungi</taxon>
        <taxon>Dikarya</taxon>
        <taxon>Ascomycota</taxon>
        <taxon>Pezizomycotina</taxon>
        <taxon>Leotiomycetes</taxon>
        <taxon>Helotiales</taxon>
        <taxon>Ploettnerulaceae</taxon>
        <taxon>Oculimacula</taxon>
    </lineage>
</organism>
<dbReference type="EMBL" id="JAZHXI010000016">
    <property type="protein sequence ID" value="KAL2062773.1"/>
    <property type="molecule type" value="Genomic_DNA"/>
</dbReference>
<keyword evidence="10" id="KW-1185">Reference proteome</keyword>
<evidence type="ECO:0000313" key="9">
    <source>
        <dbReference type="EMBL" id="KAL2062773.1"/>
    </source>
</evidence>
<dbReference type="Pfam" id="PF20684">
    <property type="entry name" value="Fung_rhodopsin"/>
    <property type="match status" value="1"/>
</dbReference>
<proteinExistence type="inferred from homology"/>
<comment type="similarity">
    <text evidence="5">Belongs to the SAT4 family.</text>
</comment>
<dbReference type="InterPro" id="IPR049326">
    <property type="entry name" value="Rhodopsin_dom_fungi"/>
</dbReference>
<feature type="transmembrane region" description="Helical" evidence="7">
    <location>
        <begin position="276"/>
        <end position="300"/>
    </location>
</feature>
<feature type="transmembrane region" description="Helical" evidence="7">
    <location>
        <begin position="145"/>
        <end position="169"/>
    </location>
</feature>
<evidence type="ECO:0000256" key="7">
    <source>
        <dbReference type="SAM" id="Phobius"/>
    </source>
</evidence>
<gene>
    <name evidence="9" type="ORF">VTL71DRAFT_5845</name>
</gene>
<sequence>MISSIDYLHIPALDSPPGITANFINPPSIASSVLEVSLPLSIISTAFVALRIYTRWKIVRSLGWDDLSIGFGLILSWTFCALVIIETQHGLGVDLWNLYTASIIIFRKLDLAVRLMNHLALLCAKISILLTMFRMNTSPVASLTFRLAIITMVSFTTIYNLTAIAVTVFGCSPISVAPETNPNCANKTVYAYIYGGCNIFSSCAMLVLGMTVGLNKGLLGRGLGKAARWCLGIVVCAGCFVCVASIIRLIISVPYLHSKNFTRFKVYISRWCEIELTSTLILASLLTLYPFLTGTLPAYFSSNTVSPSPDIELESQVPSRAPSRTRKMSEATSTISLSTTSACTSMSRLTTRRDVSLEESEIALGGIAMEERIALGERRVLGGSVKKKGPVVKTVVYDVKYEA</sequence>
<feature type="transmembrane region" description="Helical" evidence="7">
    <location>
        <begin position="226"/>
        <end position="256"/>
    </location>
</feature>
<evidence type="ECO:0000259" key="8">
    <source>
        <dbReference type="Pfam" id="PF20684"/>
    </source>
</evidence>
<dbReference type="PANTHER" id="PTHR33048:SF47">
    <property type="entry name" value="INTEGRAL MEMBRANE PROTEIN-RELATED"/>
    <property type="match status" value="1"/>
</dbReference>
<name>A0ABR4BYP6_9HELO</name>
<dbReference type="PANTHER" id="PTHR33048">
    <property type="entry name" value="PTH11-LIKE INTEGRAL MEMBRANE PROTEIN (AFU_ORTHOLOGUE AFUA_5G11245)"/>
    <property type="match status" value="1"/>
</dbReference>
<protein>
    <recommendedName>
        <fullName evidence="8">Rhodopsin domain-containing protein</fullName>
    </recommendedName>
</protein>
<feature type="transmembrane region" description="Helical" evidence="7">
    <location>
        <begin position="189"/>
        <end position="214"/>
    </location>
</feature>
<feature type="transmembrane region" description="Helical" evidence="7">
    <location>
        <begin position="66"/>
        <end position="85"/>
    </location>
</feature>
<dbReference type="Proteomes" id="UP001595075">
    <property type="component" value="Unassembled WGS sequence"/>
</dbReference>
<feature type="region of interest" description="Disordered" evidence="6">
    <location>
        <begin position="307"/>
        <end position="330"/>
    </location>
</feature>
<accession>A0ABR4BYP6</accession>
<evidence type="ECO:0000256" key="6">
    <source>
        <dbReference type="SAM" id="MobiDB-lite"/>
    </source>
</evidence>
<evidence type="ECO:0000256" key="5">
    <source>
        <dbReference type="ARBA" id="ARBA00038359"/>
    </source>
</evidence>
<comment type="subcellular location">
    <subcellularLocation>
        <location evidence="1">Membrane</location>
        <topology evidence="1">Multi-pass membrane protein</topology>
    </subcellularLocation>
</comment>
<evidence type="ECO:0000256" key="3">
    <source>
        <dbReference type="ARBA" id="ARBA00022989"/>
    </source>
</evidence>
<comment type="caution">
    <text evidence="9">The sequence shown here is derived from an EMBL/GenBank/DDBJ whole genome shotgun (WGS) entry which is preliminary data.</text>
</comment>
<keyword evidence="3 7" id="KW-1133">Transmembrane helix</keyword>
<feature type="transmembrane region" description="Helical" evidence="7">
    <location>
        <begin position="36"/>
        <end position="54"/>
    </location>
</feature>